<dbReference type="EMBL" id="JZWI01000013">
    <property type="protein sequence ID" value="KLN56161.1"/>
    <property type="molecule type" value="Genomic_DNA"/>
</dbReference>
<evidence type="ECO:0000313" key="2">
    <source>
        <dbReference type="Proteomes" id="UP000035170"/>
    </source>
</evidence>
<dbReference type="PATRIC" id="fig|34073.19.peg.2924"/>
<accession>A0A0H2M229</accession>
<evidence type="ECO:0000313" key="1">
    <source>
        <dbReference type="EMBL" id="KLN56161.1"/>
    </source>
</evidence>
<dbReference type="Proteomes" id="UP000035170">
    <property type="component" value="Unassembled WGS sequence"/>
</dbReference>
<sequence length="80" mass="8957">MNMSRILPPPLSTDAVEAPVPSVHDAFKRAVAALVRCCATGTADPRQRYLSRSVNHEDLETRIRAWEAYEARLRCLPPVL</sequence>
<comment type="caution">
    <text evidence="1">The sequence shown here is derived from an EMBL/GenBank/DDBJ whole genome shotgun (WGS) entry which is preliminary data.</text>
</comment>
<gene>
    <name evidence="1" type="ORF">VPARA_28440</name>
</gene>
<protein>
    <submittedName>
        <fullName evidence="1">Uncharacterized protein</fullName>
    </submittedName>
</protein>
<organism evidence="1 2">
    <name type="scientific">Variovorax paradoxus</name>
    <dbReference type="NCBI Taxonomy" id="34073"/>
    <lineage>
        <taxon>Bacteria</taxon>
        <taxon>Pseudomonadati</taxon>
        <taxon>Pseudomonadota</taxon>
        <taxon>Betaproteobacteria</taxon>
        <taxon>Burkholderiales</taxon>
        <taxon>Comamonadaceae</taxon>
        <taxon>Variovorax</taxon>
    </lineage>
</organism>
<proteinExistence type="predicted"/>
<dbReference type="AlphaFoldDB" id="A0A0H2M229"/>
<reference evidence="1 2" key="1">
    <citation type="submission" date="2015-03" db="EMBL/GenBank/DDBJ databases">
        <title>Genome sequence of Variovorax paradoxus TBEA6.</title>
        <authorList>
            <person name="Poehlein A."/>
            <person name="Schuldes J."/>
            <person name="Wuebbeler J.H."/>
            <person name="Hiessl S."/>
            <person name="Steinbuechel A."/>
            <person name="Daniel R."/>
        </authorList>
    </citation>
    <scope>NUCLEOTIDE SEQUENCE [LARGE SCALE GENOMIC DNA]</scope>
    <source>
        <strain evidence="1 2">TBEA6</strain>
    </source>
</reference>
<name>A0A0H2M229_VARPD</name>
<keyword evidence="2" id="KW-1185">Reference proteome</keyword>